<protein>
    <submittedName>
        <fullName evidence="5">UpxY family transcription antiterminator</fullName>
    </submittedName>
</protein>
<dbReference type="InterPro" id="IPR036735">
    <property type="entry name" value="NGN_dom_sf"/>
</dbReference>
<keyword evidence="2" id="KW-0805">Transcription regulation</keyword>
<dbReference type="CDD" id="cd09895">
    <property type="entry name" value="NGN_SP_UpxY"/>
    <property type="match status" value="1"/>
</dbReference>
<comment type="caution">
    <text evidence="5">The sequence shown here is derived from an EMBL/GenBank/DDBJ whole genome shotgun (WGS) entry which is preliminary data.</text>
</comment>
<dbReference type="Gene3D" id="3.30.70.940">
    <property type="entry name" value="NusG, N-terminal domain"/>
    <property type="match status" value="1"/>
</dbReference>
<sequence length="163" mass="19058">MRWYVLHTKPRNEIKVSQKLQQQGIETFAPTYQVVRQWSDRKKKIRVPYFASYVFVRLSEKDRDLVFCHSGVLRYLYWQGAPAVVRDTEIEMIRTYLHGQEREDVLVEALKPGDQVVLLRGALKDQQAFVEHLSSTRVRLILPVLGYKITTRISDVVPVRTAS</sequence>
<dbReference type="PANTHER" id="PTHR30265:SF4">
    <property type="entry name" value="KOW MOTIF FAMILY PROTEIN, EXPRESSED"/>
    <property type="match status" value="1"/>
</dbReference>
<evidence type="ECO:0000313" key="6">
    <source>
        <dbReference type="Proteomes" id="UP001174839"/>
    </source>
</evidence>
<dbReference type="InterPro" id="IPR043425">
    <property type="entry name" value="NusG-like"/>
</dbReference>
<dbReference type="InterPro" id="IPR006645">
    <property type="entry name" value="NGN-like_dom"/>
</dbReference>
<name>A0ABT7WE12_9FLAO</name>
<proteinExistence type="predicted"/>
<evidence type="ECO:0000259" key="4">
    <source>
        <dbReference type="Pfam" id="PF02357"/>
    </source>
</evidence>
<organism evidence="5 6">
    <name type="scientific">Robiginitalea aurantiaca</name>
    <dbReference type="NCBI Taxonomy" id="3056915"/>
    <lineage>
        <taxon>Bacteria</taxon>
        <taxon>Pseudomonadati</taxon>
        <taxon>Bacteroidota</taxon>
        <taxon>Flavobacteriia</taxon>
        <taxon>Flavobacteriales</taxon>
        <taxon>Flavobacteriaceae</taxon>
        <taxon>Robiginitalea</taxon>
    </lineage>
</organism>
<keyword evidence="1" id="KW-0889">Transcription antitermination</keyword>
<keyword evidence="3" id="KW-0804">Transcription</keyword>
<evidence type="ECO:0000256" key="3">
    <source>
        <dbReference type="ARBA" id="ARBA00023163"/>
    </source>
</evidence>
<gene>
    <name evidence="5" type="ORF">QU605_06735</name>
</gene>
<evidence type="ECO:0000256" key="1">
    <source>
        <dbReference type="ARBA" id="ARBA00022814"/>
    </source>
</evidence>
<evidence type="ECO:0000256" key="2">
    <source>
        <dbReference type="ARBA" id="ARBA00023015"/>
    </source>
</evidence>
<dbReference type="PANTHER" id="PTHR30265">
    <property type="entry name" value="RHO-INTERACTING TRANSCRIPTION TERMINATION FACTOR NUSG"/>
    <property type="match status" value="1"/>
</dbReference>
<evidence type="ECO:0000313" key="5">
    <source>
        <dbReference type="EMBL" id="MDM9631157.1"/>
    </source>
</evidence>
<dbReference type="NCBIfam" id="NF033644">
    <property type="entry name" value="antiterm_UpxY"/>
    <property type="match status" value="1"/>
</dbReference>
<feature type="domain" description="NusG-like N-terminal" evidence="4">
    <location>
        <begin position="1"/>
        <end position="94"/>
    </location>
</feature>
<dbReference type="Proteomes" id="UP001174839">
    <property type="component" value="Unassembled WGS sequence"/>
</dbReference>
<dbReference type="SUPFAM" id="SSF82679">
    <property type="entry name" value="N-utilization substance G protein NusG, N-terminal domain"/>
    <property type="match status" value="1"/>
</dbReference>
<dbReference type="EMBL" id="JAUDUY010000003">
    <property type="protein sequence ID" value="MDM9631157.1"/>
    <property type="molecule type" value="Genomic_DNA"/>
</dbReference>
<dbReference type="Pfam" id="PF02357">
    <property type="entry name" value="NusG"/>
    <property type="match status" value="1"/>
</dbReference>
<reference evidence="5" key="1">
    <citation type="submission" date="2023-06" db="EMBL/GenBank/DDBJ databases">
        <title>Robiginitalea aurantiacus sp. nov. and Algoriphagus sediminis sp. nov., isolated from coastal sediment.</title>
        <authorList>
            <person name="Zhou Z.Y."/>
            <person name="An J."/>
            <person name="Jia Y.W."/>
            <person name="Du Z.J."/>
        </authorList>
    </citation>
    <scope>NUCLEOTIDE SEQUENCE</scope>
    <source>
        <strain evidence="5">M39</strain>
    </source>
</reference>
<accession>A0ABT7WE12</accession>
<dbReference type="RefSeq" id="WP_289724523.1">
    <property type="nucleotide sequence ID" value="NZ_JAUDUY010000003.1"/>
</dbReference>
<keyword evidence="6" id="KW-1185">Reference proteome</keyword>